<gene>
    <name evidence="7" type="ORF">PS704_03852</name>
</gene>
<dbReference type="GO" id="GO:0008873">
    <property type="term" value="F:gluconate 2-dehydrogenase activity"/>
    <property type="evidence" value="ECO:0007669"/>
    <property type="project" value="UniProtKB-EC"/>
</dbReference>
<dbReference type="InterPro" id="IPR050223">
    <property type="entry name" value="D-isomer_2-hydroxyacid_DH"/>
</dbReference>
<name>A0A5E7DGZ0_PSEFL</name>
<keyword evidence="2 4" id="KW-0560">Oxidoreductase</keyword>
<dbReference type="SUPFAM" id="SSF51735">
    <property type="entry name" value="NAD(P)-binding Rossmann-fold domains"/>
    <property type="match status" value="1"/>
</dbReference>
<dbReference type="GO" id="GO:0016618">
    <property type="term" value="F:hydroxypyruvate reductase [NAD(P)H] activity"/>
    <property type="evidence" value="ECO:0007669"/>
    <property type="project" value="TreeGrafter"/>
</dbReference>
<evidence type="ECO:0000256" key="2">
    <source>
        <dbReference type="ARBA" id="ARBA00023002"/>
    </source>
</evidence>
<evidence type="ECO:0000313" key="7">
    <source>
        <dbReference type="EMBL" id="VVO16206.1"/>
    </source>
</evidence>
<dbReference type="PANTHER" id="PTHR10996:SF178">
    <property type="entry name" value="2-HYDROXYACID DEHYDROGENASE YGL185C-RELATED"/>
    <property type="match status" value="1"/>
</dbReference>
<dbReference type="RefSeq" id="WP_150639218.1">
    <property type="nucleotide sequence ID" value="NZ_CABVHP010000011.1"/>
</dbReference>
<dbReference type="InterPro" id="IPR006140">
    <property type="entry name" value="D-isomer_DH_NAD-bd"/>
</dbReference>
<keyword evidence="3" id="KW-0520">NAD</keyword>
<protein>
    <submittedName>
        <fullName evidence="7">2-ketogluconate reductase</fullName>
        <ecNumber evidence="7">1.1.1.215</ecNumber>
    </submittedName>
</protein>
<feature type="domain" description="D-isomer specific 2-hydroxyacid dehydrogenase catalytic" evidence="5">
    <location>
        <begin position="12"/>
        <end position="310"/>
    </location>
</feature>
<dbReference type="SUPFAM" id="SSF52283">
    <property type="entry name" value="Formate/glycerate dehydrogenase catalytic domain-like"/>
    <property type="match status" value="1"/>
</dbReference>
<keyword evidence="1" id="KW-0521">NADP</keyword>
<proteinExistence type="inferred from homology"/>
<dbReference type="AlphaFoldDB" id="A0A5E7DGZ0"/>
<evidence type="ECO:0000256" key="1">
    <source>
        <dbReference type="ARBA" id="ARBA00022857"/>
    </source>
</evidence>
<dbReference type="Gene3D" id="3.40.50.720">
    <property type="entry name" value="NAD(P)-binding Rossmann-like Domain"/>
    <property type="match status" value="2"/>
</dbReference>
<dbReference type="EC" id="1.1.1.215" evidence="7"/>
<dbReference type="Proteomes" id="UP000326557">
    <property type="component" value="Unassembled WGS sequence"/>
</dbReference>
<dbReference type="EMBL" id="CABVHP010000011">
    <property type="protein sequence ID" value="VVO16206.1"/>
    <property type="molecule type" value="Genomic_DNA"/>
</dbReference>
<dbReference type="Pfam" id="PF02826">
    <property type="entry name" value="2-Hacid_dh_C"/>
    <property type="match status" value="1"/>
</dbReference>
<dbReference type="GO" id="GO:0005829">
    <property type="term" value="C:cytosol"/>
    <property type="evidence" value="ECO:0007669"/>
    <property type="project" value="TreeGrafter"/>
</dbReference>
<feature type="domain" description="D-isomer specific 2-hydroxyacid dehydrogenase NAD-binding" evidence="6">
    <location>
        <begin position="109"/>
        <end position="279"/>
    </location>
</feature>
<evidence type="ECO:0000256" key="4">
    <source>
        <dbReference type="RuleBase" id="RU003719"/>
    </source>
</evidence>
<dbReference type="GO" id="GO:0051287">
    <property type="term" value="F:NAD binding"/>
    <property type="evidence" value="ECO:0007669"/>
    <property type="project" value="InterPro"/>
</dbReference>
<evidence type="ECO:0000256" key="3">
    <source>
        <dbReference type="ARBA" id="ARBA00023027"/>
    </source>
</evidence>
<evidence type="ECO:0000259" key="6">
    <source>
        <dbReference type="Pfam" id="PF02826"/>
    </source>
</evidence>
<sequence length="321" mass="33686">MPATVLVLVETINDYLPILEHQGFHLILAPTPAERAEAIATHGGRIDAVLTRGPLGLYADEIAALPALKIICVIGAGYENIDLQAAADRGLTVTNGAGVNASSVADHAMAMLLSLVRDIPRCDAAVRRGEWPKIMRPSLAGKRLGILGLGAVGMAIAKRAANGFDMTVSYHNRQHRSDVPYSFCSTPTELARVSDFLVVATPGGLGTRNLINRPVLDALGPNGFLINIARASVVVTADLISALEQRRIAGAALDVFDHEPQVPDALKALGNVVLTPHVAGLSPEATQGTVELVGRNLMAFFSGEPVLTPVTLPTTANQAAL</sequence>
<accession>A0A5E7DGZ0</accession>
<dbReference type="PANTHER" id="PTHR10996">
    <property type="entry name" value="2-HYDROXYACID DEHYDROGENASE-RELATED"/>
    <property type="match status" value="1"/>
</dbReference>
<dbReference type="FunFam" id="3.40.50.720:FF:000213">
    <property type="entry name" value="Putative 2-hydroxyacid dehydrogenase"/>
    <property type="match status" value="1"/>
</dbReference>
<dbReference type="InterPro" id="IPR006139">
    <property type="entry name" value="D-isomer_2_OHA_DH_cat_dom"/>
</dbReference>
<reference evidence="7 8" key="1">
    <citation type="submission" date="2019-09" db="EMBL/GenBank/DDBJ databases">
        <authorList>
            <person name="Chandra G."/>
            <person name="Truman W A."/>
        </authorList>
    </citation>
    <scope>NUCLEOTIDE SEQUENCE [LARGE SCALE GENOMIC DNA]</scope>
    <source>
        <strain evidence="7">PS704</strain>
    </source>
</reference>
<dbReference type="Pfam" id="PF00389">
    <property type="entry name" value="2-Hacid_dh"/>
    <property type="match status" value="1"/>
</dbReference>
<dbReference type="InterPro" id="IPR029752">
    <property type="entry name" value="D-isomer_DH_CS1"/>
</dbReference>
<evidence type="ECO:0000259" key="5">
    <source>
        <dbReference type="Pfam" id="PF00389"/>
    </source>
</evidence>
<dbReference type="OrthoDB" id="9805416at2"/>
<organism evidence="7 8">
    <name type="scientific">Pseudomonas fluorescens</name>
    <dbReference type="NCBI Taxonomy" id="294"/>
    <lineage>
        <taxon>Bacteria</taxon>
        <taxon>Pseudomonadati</taxon>
        <taxon>Pseudomonadota</taxon>
        <taxon>Gammaproteobacteria</taxon>
        <taxon>Pseudomonadales</taxon>
        <taxon>Pseudomonadaceae</taxon>
        <taxon>Pseudomonas</taxon>
    </lineage>
</organism>
<dbReference type="GO" id="GO:0030267">
    <property type="term" value="F:glyoxylate reductase (NADPH) activity"/>
    <property type="evidence" value="ECO:0007669"/>
    <property type="project" value="TreeGrafter"/>
</dbReference>
<dbReference type="PROSITE" id="PS00065">
    <property type="entry name" value="D_2_HYDROXYACID_DH_1"/>
    <property type="match status" value="1"/>
</dbReference>
<evidence type="ECO:0000313" key="8">
    <source>
        <dbReference type="Proteomes" id="UP000326557"/>
    </source>
</evidence>
<comment type="similarity">
    <text evidence="4">Belongs to the D-isomer specific 2-hydroxyacid dehydrogenase family.</text>
</comment>
<dbReference type="CDD" id="cd12156">
    <property type="entry name" value="HPPR"/>
    <property type="match status" value="1"/>
</dbReference>
<dbReference type="InterPro" id="IPR036291">
    <property type="entry name" value="NAD(P)-bd_dom_sf"/>
</dbReference>